<feature type="signal peptide" evidence="1">
    <location>
        <begin position="1"/>
        <end position="17"/>
    </location>
</feature>
<keyword evidence="3" id="KW-1185">Reference proteome</keyword>
<evidence type="ECO:0000313" key="3">
    <source>
        <dbReference type="Proteomes" id="UP001612741"/>
    </source>
</evidence>
<evidence type="ECO:0008006" key="4">
    <source>
        <dbReference type="Google" id="ProtNLM"/>
    </source>
</evidence>
<feature type="chain" id="PRO_5045341298" description="Secreted protein" evidence="1">
    <location>
        <begin position="18"/>
        <end position="153"/>
    </location>
</feature>
<evidence type="ECO:0000256" key="1">
    <source>
        <dbReference type="SAM" id="SignalP"/>
    </source>
</evidence>
<proteinExistence type="predicted"/>
<dbReference type="RefSeq" id="WP_397084662.1">
    <property type="nucleotide sequence ID" value="NZ_JBITGY010000006.1"/>
</dbReference>
<sequence>MKTLISIGALCSTLVLAQPVDALAVSSAATDCPGVGTAFRTPVRHIASKGGFHLESCVDANADEVRGWVRLTHVRSEDKWSYVSGSAEFAFPTGSTGPIDKYGEPLRVDAGWQQIGVTRPNYAPVQPYTSRAVMNLEFAGNPDVTRTSRTGYY</sequence>
<evidence type="ECO:0000313" key="2">
    <source>
        <dbReference type="EMBL" id="MFI6500640.1"/>
    </source>
</evidence>
<gene>
    <name evidence="2" type="ORF">ACIBG2_24905</name>
</gene>
<reference evidence="2 3" key="1">
    <citation type="submission" date="2024-10" db="EMBL/GenBank/DDBJ databases">
        <title>The Natural Products Discovery Center: Release of the First 8490 Sequenced Strains for Exploring Actinobacteria Biosynthetic Diversity.</title>
        <authorList>
            <person name="Kalkreuter E."/>
            <person name="Kautsar S.A."/>
            <person name="Yang D."/>
            <person name="Bader C.D."/>
            <person name="Teijaro C.N."/>
            <person name="Fluegel L."/>
            <person name="Davis C.M."/>
            <person name="Simpson J.R."/>
            <person name="Lauterbach L."/>
            <person name="Steele A.D."/>
            <person name="Gui C."/>
            <person name="Meng S."/>
            <person name="Li G."/>
            <person name="Viehrig K."/>
            <person name="Ye F."/>
            <person name="Su P."/>
            <person name="Kiefer A.F."/>
            <person name="Nichols A."/>
            <person name="Cepeda A.J."/>
            <person name="Yan W."/>
            <person name="Fan B."/>
            <person name="Jiang Y."/>
            <person name="Adhikari A."/>
            <person name="Zheng C.-J."/>
            <person name="Schuster L."/>
            <person name="Cowan T.M."/>
            <person name="Smanski M.J."/>
            <person name="Chevrette M.G."/>
            <person name="De Carvalho L.P.S."/>
            <person name="Shen B."/>
        </authorList>
    </citation>
    <scope>NUCLEOTIDE SEQUENCE [LARGE SCALE GENOMIC DNA]</scope>
    <source>
        <strain evidence="2 3">NPDC050545</strain>
    </source>
</reference>
<dbReference type="EMBL" id="JBITGY010000006">
    <property type="protein sequence ID" value="MFI6500640.1"/>
    <property type="molecule type" value="Genomic_DNA"/>
</dbReference>
<accession>A0ABW7YXI9</accession>
<keyword evidence="1" id="KW-0732">Signal</keyword>
<comment type="caution">
    <text evidence="2">The sequence shown here is derived from an EMBL/GenBank/DDBJ whole genome shotgun (WGS) entry which is preliminary data.</text>
</comment>
<protein>
    <recommendedName>
        <fullName evidence="4">Secreted protein</fullName>
    </recommendedName>
</protein>
<organism evidence="2 3">
    <name type="scientific">Nonomuraea typhae</name>
    <dbReference type="NCBI Taxonomy" id="2603600"/>
    <lineage>
        <taxon>Bacteria</taxon>
        <taxon>Bacillati</taxon>
        <taxon>Actinomycetota</taxon>
        <taxon>Actinomycetes</taxon>
        <taxon>Streptosporangiales</taxon>
        <taxon>Streptosporangiaceae</taxon>
        <taxon>Nonomuraea</taxon>
    </lineage>
</organism>
<dbReference type="Proteomes" id="UP001612741">
    <property type="component" value="Unassembled WGS sequence"/>
</dbReference>
<name>A0ABW7YXI9_9ACTN</name>